<accession>A0A423XCL9</accession>
<sequence length="686" mass="76498">MAPATTPGKRLADTLSRDERAAKRAARHDVVASEDKVVVPEDSVASEDKVASEENVAVPEHGIAVTAPDSIEVSKMPISATSISGDGFAWAFNRQDLCEASPYFKAYQSGLYSRDRIAFGIYIGAFCEPRDFLYQNELVVNVGGSRVRQAGEGDQPMIRTNKSPPDLATWKNSIGLPVVVIIGSDHPQFNDLDFGKLGPPKVAKFVELGTFIVTGIWGEMVHPEQVNVPYPVSKVRLHTIRTDLLPYYKFLSGHRIDMGDDDSEITQALTASKDMMGPQDTQQHGQKIKCPSCGEIGLKAYANLSSFVCLRRECQMFWHTEDGKLLGQVGDDGKPLRYSVAFLKSTETLYGKRKDLPKDIPQIFQSLRSSIDMDGEKNFGTELILRGGFTCPKCYCCNAKKHWDRLQCRHCGFTKDVTPLPYPMQNIKEETMKFQHKGKPMDGITVKIDESQVKKVIEVATNGSTLFIYMLTQPDGKLMGTLVVERPSENQKKASCGADELLRKIQEDGSKMKFQRNPARHQDGPHMVLGRHYQSNWGVPYDFGQTLIPSPPFEEAPDVVLMSLAYLTDAGKRALERSQSLAREEDYSLVDGSTLMEPYEPYNELLALAYRETDAISFHDDGEEQHQVKAEGVRRYAVTSRTIDLSYYSNEKKAGKLNRSIEEIEASGKLPARARNFSYGETTLGV</sequence>
<keyword evidence="3" id="KW-1185">Reference proteome</keyword>
<reference evidence="2 3" key="1">
    <citation type="submission" date="2015-09" db="EMBL/GenBank/DDBJ databases">
        <title>Host preference determinants of Valsa canker pathogens revealed by comparative genomics.</title>
        <authorList>
            <person name="Yin Z."/>
            <person name="Huang L."/>
        </authorList>
    </citation>
    <scope>NUCLEOTIDE SEQUENCE [LARGE SCALE GENOMIC DNA]</scope>
    <source>
        <strain evidence="2 3">SXYLt</strain>
    </source>
</reference>
<name>A0A423XCL9_9PEZI</name>
<evidence type="ECO:0000313" key="2">
    <source>
        <dbReference type="EMBL" id="ROW13697.1"/>
    </source>
</evidence>
<feature type="region of interest" description="Disordered" evidence="1">
    <location>
        <begin position="1"/>
        <end position="28"/>
    </location>
</feature>
<organism evidence="2 3">
    <name type="scientific">Cytospora leucostoma</name>
    <dbReference type="NCBI Taxonomy" id="1230097"/>
    <lineage>
        <taxon>Eukaryota</taxon>
        <taxon>Fungi</taxon>
        <taxon>Dikarya</taxon>
        <taxon>Ascomycota</taxon>
        <taxon>Pezizomycotina</taxon>
        <taxon>Sordariomycetes</taxon>
        <taxon>Sordariomycetidae</taxon>
        <taxon>Diaporthales</taxon>
        <taxon>Cytosporaceae</taxon>
        <taxon>Cytospora</taxon>
    </lineage>
</organism>
<gene>
    <name evidence="2" type="ORF">VPNG_04518</name>
</gene>
<dbReference type="Proteomes" id="UP000285146">
    <property type="component" value="Unassembled WGS sequence"/>
</dbReference>
<dbReference type="OrthoDB" id="2163491at2759"/>
<feature type="compositionally biased region" description="Basic and acidic residues" evidence="1">
    <location>
        <begin position="10"/>
        <end position="28"/>
    </location>
</feature>
<dbReference type="STRING" id="1230097.A0A423XCL9"/>
<evidence type="ECO:0008006" key="4">
    <source>
        <dbReference type="Google" id="ProtNLM"/>
    </source>
</evidence>
<evidence type="ECO:0000313" key="3">
    <source>
        <dbReference type="Proteomes" id="UP000285146"/>
    </source>
</evidence>
<dbReference type="AlphaFoldDB" id="A0A423XCL9"/>
<dbReference type="EMBL" id="LKEB01000018">
    <property type="protein sequence ID" value="ROW13697.1"/>
    <property type="molecule type" value="Genomic_DNA"/>
</dbReference>
<comment type="caution">
    <text evidence="2">The sequence shown here is derived from an EMBL/GenBank/DDBJ whole genome shotgun (WGS) entry which is preliminary data.</text>
</comment>
<evidence type="ECO:0000256" key="1">
    <source>
        <dbReference type="SAM" id="MobiDB-lite"/>
    </source>
</evidence>
<proteinExistence type="predicted"/>
<protein>
    <recommendedName>
        <fullName evidence="4">Alpha-ketoglutarate-dependent dioxygenase AlkB-like domain-containing protein</fullName>
    </recommendedName>
</protein>
<dbReference type="InParanoid" id="A0A423XCL9"/>